<dbReference type="Proteomes" id="UP000051487">
    <property type="component" value="Unassembled WGS sequence"/>
</dbReference>
<organism evidence="2 3">
    <name type="scientific">Aspergillus lentulus</name>
    <dbReference type="NCBI Taxonomy" id="293939"/>
    <lineage>
        <taxon>Eukaryota</taxon>
        <taxon>Fungi</taxon>
        <taxon>Dikarya</taxon>
        <taxon>Ascomycota</taxon>
        <taxon>Pezizomycotina</taxon>
        <taxon>Eurotiomycetes</taxon>
        <taxon>Eurotiomycetidae</taxon>
        <taxon>Eurotiales</taxon>
        <taxon>Aspergillaceae</taxon>
        <taxon>Aspergillus</taxon>
        <taxon>Aspergillus subgen. Fumigati</taxon>
    </lineage>
</organism>
<accession>A0AAN4PTY3</accession>
<evidence type="ECO:0000256" key="1">
    <source>
        <dbReference type="SAM" id="MobiDB-lite"/>
    </source>
</evidence>
<feature type="region of interest" description="Disordered" evidence="1">
    <location>
        <begin position="82"/>
        <end position="102"/>
    </location>
</feature>
<evidence type="ECO:0000313" key="3">
    <source>
        <dbReference type="Proteomes" id="UP000051487"/>
    </source>
</evidence>
<evidence type="ECO:0000313" key="2">
    <source>
        <dbReference type="EMBL" id="GAQ10568.1"/>
    </source>
</evidence>
<comment type="caution">
    <text evidence="2">The sequence shown here is derived from an EMBL/GenBank/DDBJ whole genome shotgun (WGS) entry which is preliminary data.</text>
</comment>
<reference evidence="2 3" key="1">
    <citation type="submission" date="2015-11" db="EMBL/GenBank/DDBJ databases">
        <title>Aspergillus lentulus strain IFM 54703T.</title>
        <authorList>
            <person name="Kusuya Y."/>
            <person name="Sakai K."/>
            <person name="Kamei K."/>
            <person name="Takahashi H."/>
            <person name="Yaguchi T."/>
        </authorList>
    </citation>
    <scope>NUCLEOTIDE SEQUENCE [LARGE SCALE GENOMIC DNA]</scope>
    <source>
        <strain evidence="2 3">IFM 54703</strain>
    </source>
</reference>
<gene>
    <name evidence="2" type="ORF">ALT_7889</name>
</gene>
<proteinExistence type="predicted"/>
<dbReference type="AlphaFoldDB" id="A0AAN4PTY3"/>
<name>A0AAN4PTY3_ASPLE</name>
<sequence length="317" mass="36060">MDMDDTYFPDELWLNREVLFASPSTSAWKLTIKLKESIRRLSQKESEEYQTTSISIAMFECHRSSDPTQQARVLIYTQIPNKGTQALPPDMHRRQASGEGPDGLQEELEAYERLANHEIDFTPQLVGFKHERQDVNGLVPDGFVTYMAYTKVPGVALGTRIYRFGDGSDIPDVSVASAAPSTRQPGRRITQYSIPEGLFWTMGRSERDLIRDKFNEIYRKLLAARVKVEIPYLDNLFWEQKTQELSVFTLTLSTVDDNLILHYGSSYIDGVFVPTDGTVTWRPQDVALWGLAVFPGRHNLGLQDENDTDFIAAGWIL</sequence>
<protein>
    <submittedName>
        <fullName evidence="2">Uncharacterized protein</fullName>
    </submittedName>
</protein>
<dbReference type="EMBL" id="BCLY01000016">
    <property type="protein sequence ID" value="GAQ10568.1"/>
    <property type="molecule type" value="Genomic_DNA"/>
</dbReference>